<evidence type="ECO:0000256" key="5">
    <source>
        <dbReference type="ARBA" id="ARBA00023274"/>
    </source>
</evidence>
<gene>
    <name evidence="7" type="ORF">DIURU_004563</name>
</gene>
<accession>A0A642UJ35</accession>
<dbReference type="GO" id="GO:0003735">
    <property type="term" value="F:structural constituent of ribosome"/>
    <property type="evidence" value="ECO:0007669"/>
    <property type="project" value="InterPro"/>
</dbReference>
<dbReference type="Pfam" id="PF05046">
    <property type="entry name" value="Img2"/>
    <property type="match status" value="1"/>
</dbReference>
<dbReference type="VEuPathDB" id="FungiDB:DIURU_004563"/>
<evidence type="ECO:0000256" key="6">
    <source>
        <dbReference type="ARBA" id="ARBA00035191"/>
    </source>
</evidence>
<protein>
    <recommendedName>
        <fullName evidence="6">Large ribosomal subunit protein mL49</fullName>
    </recommendedName>
</protein>
<proteinExistence type="inferred from homology"/>
<evidence type="ECO:0000256" key="3">
    <source>
        <dbReference type="ARBA" id="ARBA00022980"/>
    </source>
</evidence>
<dbReference type="GO" id="GO:0006412">
    <property type="term" value="P:translation"/>
    <property type="evidence" value="ECO:0007669"/>
    <property type="project" value="InterPro"/>
</dbReference>
<dbReference type="PANTHER" id="PTHR13477">
    <property type="entry name" value="MITOCHONDRIAL 39S RIBOSOMAL PROTEIN L49"/>
    <property type="match status" value="1"/>
</dbReference>
<dbReference type="RefSeq" id="XP_034010644.1">
    <property type="nucleotide sequence ID" value="XM_034157450.1"/>
</dbReference>
<comment type="caution">
    <text evidence="7">The sequence shown here is derived from an EMBL/GenBank/DDBJ whole genome shotgun (WGS) entry which is preliminary data.</text>
</comment>
<dbReference type="Gene3D" id="3.30.780.10">
    <property type="entry name" value="SUI1-like domain"/>
    <property type="match status" value="1"/>
</dbReference>
<keyword evidence="8" id="KW-1185">Reference proteome</keyword>
<dbReference type="PANTHER" id="PTHR13477:SF0">
    <property type="entry name" value="LARGE RIBOSOMAL SUBUNIT PROTEIN ML49"/>
    <property type="match status" value="1"/>
</dbReference>
<evidence type="ECO:0000256" key="1">
    <source>
        <dbReference type="ARBA" id="ARBA00004173"/>
    </source>
</evidence>
<keyword evidence="4" id="KW-0496">Mitochondrion</keyword>
<dbReference type="InterPro" id="IPR007740">
    <property type="entry name" value="Ribosomal_mL49"/>
</dbReference>
<dbReference type="AlphaFoldDB" id="A0A642UJ35"/>
<evidence type="ECO:0000256" key="4">
    <source>
        <dbReference type="ARBA" id="ARBA00023128"/>
    </source>
</evidence>
<evidence type="ECO:0000256" key="2">
    <source>
        <dbReference type="ARBA" id="ARBA00005677"/>
    </source>
</evidence>
<keyword evidence="5" id="KW-0687">Ribonucleoprotein</keyword>
<dbReference type="OMA" id="HWPVYKK"/>
<reference evidence="7 8" key="1">
    <citation type="submission" date="2019-07" db="EMBL/GenBank/DDBJ databases">
        <title>Genome assembly of two rare yeast pathogens: Diutina rugosa and Trichomonascus ciferrii.</title>
        <authorList>
            <person name="Mixao V."/>
            <person name="Saus E."/>
            <person name="Hansen A."/>
            <person name="Lass-Flor C."/>
            <person name="Gabaldon T."/>
        </authorList>
    </citation>
    <scope>NUCLEOTIDE SEQUENCE [LARGE SCALE GENOMIC DNA]</scope>
    <source>
        <strain evidence="7 8">CBS 613</strain>
    </source>
</reference>
<dbReference type="OrthoDB" id="19439at2759"/>
<comment type="subcellular location">
    <subcellularLocation>
        <location evidence="1">Mitochondrion</location>
    </subcellularLocation>
</comment>
<keyword evidence="3" id="KW-0689">Ribosomal protein</keyword>
<evidence type="ECO:0000313" key="8">
    <source>
        <dbReference type="Proteomes" id="UP000449547"/>
    </source>
</evidence>
<comment type="similarity">
    <text evidence="2">Belongs to the mitochondrion-specific ribosomal protein mL49 family.</text>
</comment>
<name>A0A642UJ35_DIURU</name>
<dbReference type="GeneID" id="54783214"/>
<dbReference type="Proteomes" id="UP000449547">
    <property type="component" value="Unassembled WGS sequence"/>
</dbReference>
<dbReference type="EMBL" id="SWFT01000137">
    <property type="protein sequence ID" value="KAA8898719.1"/>
    <property type="molecule type" value="Genomic_DNA"/>
</dbReference>
<sequence>MRPTSAVLKSVRVSLAKPEVSLYQIPALSSVSASDLPNNGFGTGNYHIQKTKFQHWPVYLKIQNTKIQTEVKRIKGDVIQFKKDLLKLNPDLEIAVNPQVGYVNIKGDRVQEIKTYFDKHLA</sequence>
<dbReference type="GO" id="GO:0005762">
    <property type="term" value="C:mitochondrial large ribosomal subunit"/>
    <property type="evidence" value="ECO:0007669"/>
    <property type="project" value="TreeGrafter"/>
</dbReference>
<evidence type="ECO:0000313" key="7">
    <source>
        <dbReference type="EMBL" id="KAA8898719.1"/>
    </source>
</evidence>
<organism evidence="7 8">
    <name type="scientific">Diutina rugosa</name>
    <name type="common">Yeast</name>
    <name type="synonym">Candida rugosa</name>
    <dbReference type="NCBI Taxonomy" id="5481"/>
    <lineage>
        <taxon>Eukaryota</taxon>
        <taxon>Fungi</taxon>
        <taxon>Dikarya</taxon>
        <taxon>Ascomycota</taxon>
        <taxon>Saccharomycotina</taxon>
        <taxon>Pichiomycetes</taxon>
        <taxon>Debaryomycetaceae</taxon>
        <taxon>Diutina</taxon>
    </lineage>
</organism>